<feature type="region of interest" description="Disordered" evidence="1">
    <location>
        <begin position="635"/>
        <end position="690"/>
    </location>
</feature>
<keyword evidence="4" id="KW-1185">Reference proteome</keyword>
<dbReference type="Gene3D" id="2.30.29.30">
    <property type="entry name" value="Pleckstrin-homology domain (PH domain)/Phosphotyrosine-binding domain (PTB)"/>
    <property type="match status" value="1"/>
</dbReference>
<dbReference type="AlphaFoldDB" id="A0A8K1CJI9"/>
<feature type="compositionally biased region" description="Basic and acidic residues" evidence="1">
    <location>
        <begin position="1002"/>
        <end position="1048"/>
    </location>
</feature>
<dbReference type="PANTHER" id="PTHR15288:SF0">
    <property type="entry name" value="UDENN DOMAIN-CONTAINING PROTEIN"/>
    <property type="match status" value="1"/>
</dbReference>
<dbReference type="InterPro" id="IPR011993">
    <property type="entry name" value="PH-like_dom_sf"/>
</dbReference>
<feature type="region of interest" description="Disordered" evidence="1">
    <location>
        <begin position="1"/>
        <end position="21"/>
    </location>
</feature>
<feature type="compositionally biased region" description="Polar residues" evidence="1">
    <location>
        <begin position="823"/>
        <end position="833"/>
    </location>
</feature>
<dbReference type="SUPFAM" id="SSF50729">
    <property type="entry name" value="PH domain-like"/>
    <property type="match status" value="1"/>
</dbReference>
<dbReference type="Pfam" id="PF02141">
    <property type="entry name" value="DENN"/>
    <property type="match status" value="1"/>
</dbReference>
<feature type="region of interest" description="Disordered" evidence="1">
    <location>
        <begin position="997"/>
        <end position="1049"/>
    </location>
</feature>
<dbReference type="OrthoDB" id="6019893at2759"/>
<dbReference type="Pfam" id="PF03456">
    <property type="entry name" value="uDENN"/>
    <property type="match status" value="1"/>
</dbReference>
<feature type="region of interest" description="Disordered" evidence="1">
    <location>
        <begin position="886"/>
        <end position="906"/>
    </location>
</feature>
<dbReference type="EMBL" id="SPLM01000044">
    <property type="protein sequence ID" value="TMW63881.1"/>
    <property type="molecule type" value="Genomic_DNA"/>
</dbReference>
<feature type="region of interest" description="Disordered" evidence="1">
    <location>
        <begin position="808"/>
        <end position="833"/>
    </location>
</feature>
<evidence type="ECO:0000259" key="2">
    <source>
        <dbReference type="PROSITE" id="PS50211"/>
    </source>
</evidence>
<dbReference type="PANTHER" id="PTHR15288">
    <property type="entry name" value="DENN DOMAIN-CONTAINING PROTEIN 2"/>
    <property type="match status" value="1"/>
</dbReference>
<feature type="compositionally biased region" description="Basic and acidic residues" evidence="1">
    <location>
        <begin position="659"/>
        <end position="685"/>
    </location>
</feature>
<name>A0A8K1CJI9_PYTOL</name>
<feature type="compositionally biased region" description="Low complexity" evidence="1">
    <location>
        <begin position="640"/>
        <end position="653"/>
    </location>
</feature>
<protein>
    <recommendedName>
        <fullName evidence="2">UDENN domain-containing protein</fullName>
    </recommendedName>
</protein>
<proteinExistence type="predicted"/>
<feature type="compositionally biased region" description="Polar residues" evidence="1">
    <location>
        <begin position="886"/>
        <end position="897"/>
    </location>
</feature>
<feature type="region of interest" description="Disordered" evidence="1">
    <location>
        <begin position="35"/>
        <end position="90"/>
    </location>
</feature>
<dbReference type="InterPro" id="IPR005113">
    <property type="entry name" value="uDENN_dom"/>
</dbReference>
<gene>
    <name evidence="3" type="ORF">Poli38472_014791</name>
</gene>
<evidence type="ECO:0000313" key="3">
    <source>
        <dbReference type="EMBL" id="TMW63881.1"/>
    </source>
</evidence>
<dbReference type="SMART" id="SM00799">
    <property type="entry name" value="DENN"/>
    <property type="match status" value="1"/>
</dbReference>
<feature type="domain" description="UDENN" evidence="2">
    <location>
        <begin position="170"/>
        <end position="592"/>
    </location>
</feature>
<feature type="region of interest" description="Disordered" evidence="1">
    <location>
        <begin position="588"/>
        <end position="608"/>
    </location>
</feature>
<reference evidence="3" key="1">
    <citation type="submission" date="2019-03" db="EMBL/GenBank/DDBJ databases">
        <title>Long read genome sequence of the mycoparasitic Pythium oligandrum ATCC 38472 isolated from sugarbeet rhizosphere.</title>
        <authorList>
            <person name="Gaulin E."/>
        </authorList>
    </citation>
    <scope>NUCLEOTIDE SEQUENCE</scope>
    <source>
        <strain evidence="3">ATCC 38472_TT</strain>
    </source>
</reference>
<sequence>MSDSDDDAGVTHPRQKSIFSTMGRVRNMNQFREKWSGRASKLPSASSDYASDTTLTASSVSTVSAASSTKKRAHGADAVVTRPPVEPPRQPMNTLEAQRYNALHAWIQQSGIPLQRSEGRSGSGNVFDDMYTSLDDLEAAVQQELASLPTDPRATRASEPVIKRQDAIVSYAVVIGPELTDLAIRQSDVLEASVAFAYPPESQFTAESIDQFCFPRGIVVGYASSSRLDTEHHEFFVLVLSGGGDQGQNVQYGCCLRTVVKVRCLNGQAVDLVVPVCYCVVAVAPYIPFLRAILIHIADVHQQELDAFKQQDVVSNIVPDSLSNLIDSIMTSIAQMSPPKIGGEAILTVESAEFRLRRPRIDAGATESGTSLLMWALPVLLDHISITKLIQALGLLLVEMKVIVVSKSIPLLSATTLSLSALLHPLVWAGPLIIILPPSIHEYLEAPVPIICGVDALPRYFEHTKGTAVINIDTNTVILHSEDQAQHGALQVPGGEELTLELTEIAERISLWRKSSLSIAHTALVNAVSRRIRSHLERLLQVCSRINPCNVYACMKQEQLSLSETLFLKSFMQSQIYQKYTDDLPLAGKTLSTTEKPRSDPLLSPPKPPVLISTGLKDAIHQLFLIALTGDSQIRPREQSSSATSPSSVVPISNQDIEGSSRDDPLPLEDSRSNELTDGETKEPIQPKVDLTSQKQLIPLPVEIITPSSPIAGSVVAVRPKTPWLSPFTFITEVSSSNNAEVVETERQSYTIEEIAKAPFLDLPIPSPTKRHSASYASSEYDDLMDSSRYDLSESRRADTETTISLWPTTEVDDQGGDDLRRTQASGAQSPLSPVNNEFYARYSNEETSPVRANHRLMLRYAIQDAACVKIQTAWRRWRIDQANARNPLSNRPAQPTESEKAKTKLSKRSTTLLLIQESGQKEVLMHVSEDGMTLYWEMAGRSMGSISVLDITCINASDGTVVIQTMRQEHAFLIQPNRSIDVMTFFRELHQDVLGMTKTPSTRDDTVSEPKSTRKDSSCRESVNQHRQDSLRRANDVQTPELKHESNELTFPQQLERGILVLKHGRLGRPHPKYLICDEARRILFWCEPNVTNAGYLMPDRDSAKHSRQNTSEKSIQLNQVSEMRHGKQTRVLHRSTAGRSDAGRCFSIVTPKRTLDIEAFSQDQCSSLFEGIQQLVMDAREEVSA</sequence>
<dbReference type="Gene3D" id="3.30.450.200">
    <property type="match status" value="1"/>
</dbReference>
<dbReference type="Proteomes" id="UP000794436">
    <property type="component" value="Unassembled WGS sequence"/>
</dbReference>
<dbReference type="InterPro" id="IPR043153">
    <property type="entry name" value="DENN_C"/>
</dbReference>
<dbReference type="InterPro" id="IPR051942">
    <property type="entry name" value="DENN_domain_containing_2"/>
</dbReference>
<dbReference type="InterPro" id="IPR037516">
    <property type="entry name" value="Tripartite_DENN"/>
</dbReference>
<accession>A0A8K1CJI9</accession>
<dbReference type="Gene3D" id="3.40.50.11500">
    <property type="match status" value="1"/>
</dbReference>
<organism evidence="3 4">
    <name type="scientific">Pythium oligandrum</name>
    <name type="common">Mycoparasitic fungus</name>
    <dbReference type="NCBI Taxonomy" id="41045"/>
    <lineage>
        <taxon>Eukaryota</taxon>
        <taxon>Sar</taxon>
        <taxon>Stramenopiles</taxon>
        <taxon>Oomycota</taxon>
        <taxon>Peronosporomycetes</taxon>
        <taxon>Pythiales</taxon>
        <taxon>Pythiaceae</taxon>
        <taxon>Pythium</taxon>
    </lineage>
</organism>
<evidence type="ECO:0000313" key="4">
    <source>
        <dbReference type="Proteomes" id="UP000794436"/>
    </source>
</evidence>
<dbReference type="InterPro" id="IPR001194">
    <property type="entry name" value="cDENN_dom"/>
</dbReference>
<feature type="compositionally biased region" description="Low complexity" evidence="1">
    <location>
        <begin position="50"/>
        <end position="68"/>
    </location>
</feature>
<comment type="caution">
    <text evidence="3">The sequence shown here is derived from an EMBL/GenBank/DDBJ whole genome shotgun (WGS) entry which is preliminary data.</text>
</comment>
<dbReference type="PROSITE" id="PS50211">
    <property type="entry name" value="DENN"/>
    <property type="match status" value="1"/>
</dbReference>
<evidence type="ECO:0000256" key="1">
    <source>
        <dbReference type="SAM" id="MobiDB-lite"/>
    </source>
</evidence>